<evidence type="ECO:0000313" key="15">
    <source>
        <dbReference type="EMBL" id="CAA9237815.1"/>
    </source>
</evidence>
<evidence type="ECO:0000256" key="5">
    <source>
        <dbReference type="ARBA" id="ARBA00022670"/>
    </source>
</evidence>
<dbReference type="InterPro" id="IPR052348">
    <property type="entry name" value="Metallopeptidase_M50B"/>
</dbReference>
<keyword evidence="5 15" id="KW-0645">Protease</keyword>
<dbReference type="GO" id="GO:0046872">
    <property type="term" value="F:metal ion binding"/>
    <property type="evidence" value="ECO:0007669"/>
    <property type="project" value="UniProtKB-KW"/>
</dbReference>
<evidence type="ECO:0000256" key="7">
    <source>
        <dbReference type="ARBA" id="ARBA00022723"/>
    </source>
</evidence>
<keyword evidence="10 13" id="KW-1133">Transmembrane helix</keyword>
<proteinExistence type="inferred from homology"/>
<reference evidence="15" key="1">
    <citation type="submission" date="2020-02" db="EMBL/GenBank/DDBJ databases">
        <authorList>
            <person name="Meier V. D."/>
        </authorList>
    </citation>
    <scope>NUCLEOTIDE SEQUENCE</scope>
    <source>
        <strain evidence="15">AVDCRST_MAG20</strain>
    </source>
</reference>
<protein>
    <submittedName>
        <fullName evidence="15">FIG004556: membrane metalloprotease</fullName>
    </submittedName>
</protein>
<dbReference type="Pfam" id="PF02163">
    <property type="entry name" value="Peptidase_M50"/>
    <property type="match status" value="2"/>
</dbReference>
<dbReference type="InterPro" id="IPR044537">
    <property type="entry name" value="Rip2-like"/>
</dbReference>
<keyword evidence="9" id="KW-0862">Zinc</keyword>
<dbReference type="GO" id="GO:0005886">
    <property type="term" value="C:plasma membrane"/>
    <property type="evidence" value="ECO:0007669"/>
    <property type="project" value="UniProtKB-SubCell"/>
</dbReference>
<evidence type="ECO:0000256" key="11">
    <source>
        <dbReference type="ARBA" id="ARBA00023049"/>
    </source>
</evidence>
<feature type="transmembrane region" description="Helical" evidence="13">
    <location>
        <begin position="182"/>
        <end position="203"/>
    </location>
</feature>
<sequence length="213" mass="23002">MNVDWATVATILVVLVPSVILHEVSHGVVANLFGDDTAKRAGRLTLNPLPHVDPFGTVILPILLSLSGFGAFGYAKPVPVTVSRLRNPRSHSLYVSLVGPAVNIVLAVLAAIVLRTFFTVETSFGRFIEEGALADVVVYLGVVNVILAAFNLIPLPPLDGSAVVERLLPAAWWPTWLKIRQYSMGVLILVVLLVPGLLSRVFTPAIELWETLL</sequence>
<evidence type="ECO:0000256" key="8">
    <source>
        <dbReference type="ARBA" id="ARBA00022801"/>
    </source>
</evidence>
<dbReference type="EMBL" id="CADCSY010000069">
    <property type="protein sequence ID" value="CAA9237815.1"/>
    <property type="molecule type" value="Genomic_DNA"/>
</dbReference>
<dbReference type="CDD" id="cd06158">
    <property type="entry name" value="S2P-M50_like_1"/>
    <property type="match status" value="1"/>
</dbReference>
<evidence type="ECO:0000256" key="10">
    <source>
        <dbReference type="ARBA" id="ARBA00022989"/>
    </source>
</evidence>
<keyword evidence="6 13" id="KW-0812">Transmembrane</keyword>
<keyword evidence="7" id="KW-0479">Metal-binding</keyword>
<comment type="subcellular location">
    <subcellularLocation>
        <location evidence="2">Cell membrane</location>
        <topology evidence="2">Multi-pass membrane protein</topology>
    </subcellularLocation>
</comment>
<evidence type="ECO:0000256" key="3">
    <source>
        <dbReference type="ARBA" id="ARBA00007931"/>
    </source>
</evidence>
<gene>
    <name evidence="15" type="ORF">AVDCRST_MAG20-1572</name>
</gene>
<dbReference type="GO" id="GO:0006508">
    <property type="term" value="P:proteolysis"/>
    <property type="evidence" value="ECO:0007669"/>
    <property type="project" value="UniProtKB-KW"/>
</dbReference>
<feature type="domain" description="Peptidase M50" evidence="14">
    <location>
        <begin position="11"/>
        <end position="116"/>
    </location>
</feature>
<evidence type="ECO:0000256" key="2">
    <source>
        <dbReference type="ARBA" id="ARBA00004651"/>
    </source>
</evidence>
<dbReference type="PANTHER" id="PTHR35864:SF1">
    <property type="entry name" value="ZINC METALLOPROTEASE YWHC-RELATED"/>
    <property type="match status" value="1"/>
</dbReference>
<comment type="cofactor">
    <cofactor evidence="1">
        <name>Zn(2+)</name>
        <dbReference type="ChEBI" id="CHEBI:29105"/>
    </cofactor>
</comment>
<evidence type="ECO:0000256" key="1">
    <source>
        <dbReference type="ARBA" id="ARBA00001947"/>
    </source>
</evidence>
<keyword evidence="4" id="KW-1003">Cell membrane</keyword>
<feature type="transmembrane region" description="Helical" evidence="13">
    <location>
        <begin position="55"/>
        <end position="74"/>
    </location>
</feature>
<dbReference type="AlphaFoldDB" id="A0A6J4I007"/>
<dbReference type="GO" id="GO:0008237">
    <property type="term" value="F:metallopeptidase activity"/>
    <property type="evidence" value="ECO:0007669"/>
    <property type="project" value="UniProtKB-KW"/>
</dbReference>
<evidence type="ECO:0000256" key="9">
    <source>
        <dbReference type="ARBA" id="ARBA00022833"/>
    </source>
</evidence>
<evidence type="ECO:0000256" key="6">
    <source>
        <dbReference type="ARBA" id="ARBA00022692"/>
    </source>
</evidence>
<dbReference type="InterPro" id="IPR008915">
    <property type="entry name" value="Peptidase_M50"/>
</dbReference>
<name>A0A6J4I007_9ACTN</name>
<evidence type="ECO:0000256" key="12">
    <source>
        <dbReference type="ARBA" id="ARBA00023136"/>
    </source>
</evidence>
<feature type="transmembrane region" description="Helical" evidence="13">
    <location>
        <begin position="6"/>
        <end position="34"/>
    </location>
</feature>
<accession>A0A6J4I007</accession>
<feature type="transmembrane region" description="Helical" evidence="13">
    <location>
        <begin position="94"/>
        <end position="120"/>
    </location>
</feature>
<evidence type="ECO:0000256" key="13">
    <source>
        <dbReference type="SAM" id="Phobius"/>
    </source>
</evidence>
<keyword evidence="8" id="KW-0378">Hydrolase</keyword>
<keyword evidence="11 15" id="KW-0482">Metalloprotease</keyword>
<feature type="transmembrane region" description="Helical" evidence="13">
    <location>
        <begin position="132"/>
        <end position="153"/>
    </location>
</feature>
<dbReference type="PANTHER" id="PTHR35864">
    <property type="entry name" value="ZINC METALLOPROTEASE MJ0611-RELATED"/>
    <property type="match status" value="1"/>
</dbReference>
<comment type="similarity">
    <text evidence="3">Belongs to the peptidase M50B family.</text>
</comment>
<evidence type="ECO:0000256" key="4">
    <source>
        <dbReference type="ARBA" id="ARBA00022475"/>
    </source>
</evidence>
<feature type="domain" description="Peptidase M50" evidence="14">
    <location>
        <begin position="125"/>
        <end position="189"/>
    </location>
</feature>
<organism evidence="15">
    <name type="scientific">uncultured Acidimicrobiales bacterium</name>
    <dbReference type="NCBI Taxonomy" id="310071"/>
    <lineage>
        <taxon>Bacteria</taxon>
        <taxon>Bacillati</taxon>
        <taxon>Actinomycetota</taxon>
        <taxon>Acidimicrobiia</taxon>
        <taxon>Acidimicrobiales</taxon>
        <taxon>environmental samples</taxon>
    </lineage>
</organism>
<evidence type="ECO:0000259" key="14">
    <source>
        <dbReference type="Pfam" id="PF02163"/>
    </source>
</evidence>
<keyword evidence="12 13" id="KW-0472">Membrane</keyword>